<organism evidence="1 2">
    <name type="scientific">Craurococcus roseus</name>
    <dbReference type="NCBI Taxonomy" id="77585"/>
    <lineage>
        <taxon>Bacteria</taxon>
        <taxon>Pseudomonadati</taxon>
        <taxon>Pseudomonadota</taxon>
        <taxon>Alphaproteobacteria</taxon>
        <taxon>Acetobacterales</taxon>
        <taxon>Acetobacteraceae</taxon>
        <taxon>Craurococcus</taxon>
    </lineage>
</organism>
<dbReference type="InterPro" id="IPR038573">
    <property type="entry name" value="BrnT_sf"/>
</dbReference>
<dbReference type="Gene3D" id="3.10.450.530">
    <property type="entry name" value="Ribonuclease toxin, BrnT, of type II toxin-antitoxin system"/>
    <property type="match status" value="1"/>
</dbReference>
<name>A0ABN1EMF2_9PROT</name>
<evidence type="ECO:0000313" key="2">
    <source>
        <dbReference type="Proteomes" id="UP001501588"/>
    </source>
</evidence>
<accession>A0ABN1EMF2</accession>
<evidence type="ECO:0000313" key="1">
    <source>
        <dbReference type="EMBL" id="GAA0569661.1"/>
    </source>
</evidence>
<dbReference type="EMBL" id="BAAAFZ010000007">
    <property type="protein sequence ID" value="GAA0569661.1"/>
    <property type="molecule type" value="Genomic_DNA"/>
</dbReference>
<comment type="caution">
    <text evidence="1">The sequence shown here is derived from an EMBL/GenBank/DDBJ whole genome shotgun (WGS) entry which is preliminary data.</text>
</comment>
<reference evidence="1 2" key="1">
    <citation type="journal article" date="2019" name="Int. J. Syst. Evol. Microbiol.">
        <title>The Global Catalogue of Microorganisms (GCM) 10K type strain sequencing project: providing services to taxonomists for standard genome sequencing and annotation.</title>
        <authorList>
            <consortium name="The Broad Institute Genomics Platform"/>
            <consortium name="The Broad Institute Genome Sequencing Center for Infectious Disease"/>
            <person name="Wu L."/>
            <person name="Ma J."/>
        </authorList>
    </citation>
    <scope>NUCLEOTIDE SEQUENCE [LARGE SCALE GENOMIC DNA]</scope>
    <source>
        <strain evidence="1 2">JCM 9933</strain>
    </source>
</reference>
<dbReference type="Proteomes" id="UP001501588">
    <property type="component" value="Unassembled WGS sequence"/>
</dbReference>
<dbReference type="Pfam" id="PF04365">
    <property type="entry name" value="BrnT_toxin"/>
    <property type="match status" value="1"/>
</dbReference>
<dbReference type="RefSeq" id="WP_343893576.1">
    <property type="nucleotide sequence ID" value="NZ_BAAAFZ010000007.1"/>
</dbReference>
<keyword evidence="2" id="KW-1185">Reference proteome</keyword>
<proteinExistence type="predicted"/>
<sequence>MDFEWDEAKRIENIEKHGFDFVSALRLFSGDHTRKRAHDGWGGEERWMATGIIHGLYATAIYTLRGEIIRMISLRRARDEERRHHQEVFG</sequence>
<gene>
    <name evidence="1" type="ORF">GCM10009416_05160</name>
</gene>
<protein>
    <submittedName>
        <fullName evidence="1">BrnT family toxin</fullName>
    </submittedName>
</protein>
<dbReference type="InterPro" id="IPR007460">
    <property type="entry name" value="BrnT_toxin"/>
</dbReference>